<protein>
    <submittedName>
        <fullName evidence="1">Uncharacterized protein</fullName>
    </submittedName>
</protein>
<accession>A0A1R3GHQ3</accession>
<dbReference type="OrthoDB" id="1847170at2759"/>
<dbReference type="SUPFAM" id="SSF48403">
    <property type="entry name" value="Ankyrin repeat"/>
    <property type="match status" value="1"/>
</dbReference>
<dbReference type="Gramene" id="OMO57638">
    <property type="protein sequence ID" value="OMO57638"/>
    <property type="gene ID" value="CCACVL1_25722"/>
</dbReference>
<dbReference type="AlphaFoldDB" id="A0A1R3GHQ3"/>
<proteinExistence type="predicted"/>
<dbReference type="Proteomes" id="UP000188268">
    <property type="component" value="Unassembled WGS sequence"/>
</dbReference>
<dbReference type="PANTHER" id="PTHR24121:SF22">
    <property type="entry name" value="PROTEIN ACCELERATED CELL DEATH 6-LIKE"/>
    <property type="match status" value="1"/>
</dbReference>
<dbReference type="EMBL" id="AWWV01014324">
    <property type="protein sequence ID" value="OMO57638.1"/>
    <property type="molecule type" value="Genomic_DNA"/>
</dbReference>
<comment type="caution">
    <text evidence="1">The sequence shown here is derived from an EMBL/GenBank/DDBJ whole genome shotgun (WGS) entry which is preliminary data.</text>
</comment>
<dbReference type="PANTHER" id="PTHR24121">
    <property type="entry name" value="NO MECHANORECEPTOR POTENTIAL C, ISOFORM D-RELATED"/>
    <property type="match status" value="1"/>
</dbReference>
<dbReference type="STRING" id="210143.A0A1R3GHQ3"/>
<reference evidence="1 2" key="1">
    <citation type="submission" date="2013-09" db="EMBL/GenBank/DDBJ databases">
        <title>Corchorus capsularis genome sequencing.</title>
        <authorList>
            <person name="Alam M."/>
            <person name="Haque M.S."/>
            <person name="Islam M.S."/>
            <person name="Emdad E.M."/>
            <person name="Islam M.M."/>
            <person name="Ahmed B."/>
            <person name="Halim A."/>
            <person name="Hossen Q.M.M."/>
            <person name="Hossain M.Z."/>
            <person name="Ahmed R."/>
            <person name="Khan M.M."/>
            <person name="Islam R."/>
            <person name="Rashid M.M."/>
            <person name="Khan S.A."/>
            <person name="Rahman M.S."/>
            <person name="Alam M."/>
        </authorList>
    </citation>
    <scope>NUCLEOTIDE SEQUENCE [LARGE SCALE GENOMIC DNA]</scope>
    <source>
        <strain evidence="2">cv. CVL-1</strain>
        <tissue evidence="1">Whole seedling</tissue>
    </source>
</reference>
<name>A0A1R3GHQ3_COCAP</name>
<keyword evidence="2" id="KW-1185">Reference proteome</keyword>
<dbReference type="Gene3D" id="1.25.40.20">
    <property type="entry name" value="Ankyrin repeat-containing domain"/>
    <property type="match status" value="1"/>
</dbReference>
<sequence>MAYNVIPCELALVEEVQDRMEAFKWDQLVRRIVGNNPISQGSLRNDRECVNRLDKDQGQTVFARKGKEKVNPNQKQYVGISKNPDRIGMLVEESSGESLLPAEVDINHNAKFIENLPELLPRNFETEITESNLDANHNTALHIYSTTGGLRGQRSILMIKLIVFKLVVRLPIKFVQLQKSTKFVQQLLDSKENGELEQMLRMRDKKQNTALHTLTLALMGDYLNVARLLLKEAPHLSSSVYSTSETPLYIAAGRLCYDLVAEILDNYSSTPLIGPHGRTILHAATMAYRPGN</sequence>
<evidence type="ECO:0000313" key="1">
    <source>
        <dbReference type="EMBL" id="OMO57638.1"/>
    </source>
</evidence>
<gene>
    <name evidence="1" type="ORF">CCACVL1_25722</name>
</gene>
<dbReference type="InterPro" id="IPR036770">
    <property type="entry name" value="Ankyrin_rpt-contain_sf"/>
</dbReference>
<organism evidence="1 2">
    <name type="scientific">Corchorus capsularis</name>
    <name type="common">Jute</name>
    <dbReference type="NCBI Taxonomy" id="210143"/>
    <lineage>
        <taxon>Eukaryota</taxon>
        <taxon>Viridiplantae</taxon>
        <taxon>Streptophyta</taxon>
        <taxon>Embryophyta</taxon>
        <taxon>Tracheophyta</taxon>
        <taxon>Spermatophyta</taxon>
        <taxon>Magnoliopsida</taxon>
        <taxon>eudicotyledons</taxon>
        <taxon>Gunneridae</taxon>
        <taxon>Pentapetalae</taxon>
        <taxon>rosids</taxon>
        <taxon>malvids</taxon>
        <taxon>Malvales</taxon>
        <taxon>Malvaceae</taxon>
        <taxon>Grewioideae</taxon>
        <taxon>Apeibeae</taxon>
        <taxon>Corchorus</taxon>
    </lineage>
</organism>
<evidence type="ECO:0000313" key="2">
    <source>
        <dbReference type="Proteomes" id="UP000188268"/>
    </source>
</evidence>